<dbReference type="Proteomes" id="UP000182444">
    <property type="component" value="Chromosome 1F"/>
</dbReference>
<reference evidence="1 2" key="1">
    <citation type="journal article" date="2016" name="PLoS ONE">
        <title>Sequence Assembly of Yarrowia lipolytica Strain W29/CLIB89 Shows Transposable Element Diversity.</title>
        <authorList>
            <person name="Magnan C."/>
            <person name="Yu J."/>
            <person name="Chang I."/>
            <person name="Jahn E."/>
            <person name="Kanomata Y."/>
            <person name="Wu J."/>
            <person name="Zeller M."/>
            <person name="Oakes M."/>
            <person name="Baldi P."/>
            <person name="Sandmeyer S."/>
        </authorList>
    </citation>
    <scope>NUCLEOTIDE SEQUENCE [LARGE SCALE GENOMIC DNA]</scope>
    <source>
        <strain evidence="2">CLIB89(W29)</strain>
    </source>
</reference>
<dbReference type="RefSeq" id="XP_068139484.1">
    <property type="nucleotide sequence ID" value="XM_068283383.1"/>
</dbReference>
<dbReference type="AlphaFoldDB" id="A0A1D8NN89"/>
<protein>
    <submittedName>
        <fullName evidence="1">Uncharacterized protein</fullName>
    </submittedName>
</protein>
<accession>A0A1D8NN89</accession>
<organism evidence="1 2">
    <name type="scientific">Yarrowia lipolytica</name>
    <name type="common">Candida lipolytica</name>
    <dbReference type="NCBI Taxonomy" id="4952"/>
    <lineage>
        <taxon>Eukaryota</taxon>
        <taxon>Fungi</taxon>
        <taxon>Dikarya</taxon>
        <taxon>Ascomycota</taxon>
        <taxon>Saccharomycotina</taxon>
        <taxon>Dipodascomycetes</taxon>
        <taxon>Dipodascales</taxon>
        <taxon>Dipodascales incertae sedis</taxon>
        <taxon>Yarrowia</taxon>
    </lineage>
</organism>
<evidence type="ECO:0000313" key="1">
    <source>
        <dbReference type="EMBL" id="AOW07114.1"/>
    </source>
</evidence>
<dbReference type="GeneID" id="94583965"/>
<evidence type="ECO:0000313" key="2">
    <source>
        <dbReference type="Proteomes" id="UP000182444"/>
    </source>
</evidence>
<dbReference type="VEuPathDB" id="FungiDB:YALI1_F17565g"/>
<name>A0A1D8NN89_YARLL</name>
<gene>
    <name evidence="1" type="ORF">YALI1_F17565g</name>
</gene>
<dbReference type="EMBL" id="CP017558">
    <property type="protein sequence ID" value="AOW07114.1"/>
    <property type="molecule type" value="Genomic_DNA"/>
</dbReference>
<sequence>MPSTYDLSLFSIIIQTAKVLPRQTHPSLSEQHYTQFTLLLSQSYAEDRNSSTDFVIHFGKLERVFQTKKLVYPPITESSTNTADQV</sequence>
<proteinExistence type="predicted"/>